<dbReference type="Proteomes" id="UP000306050">
    <property type="component" value="Chromosome SGRAM_12"/>
</dbReference>
<dbReference type="InterPro" id="IPR038718">
    <property type="entry name" value="SNF2-like_sf"/>
</dbReference>
<dbReference type="InterPro" id="IPR029063">
    <property type="entry name" value="SAM-dependent_MTases_sf"/>
</dbReference>
<feature type="compositionally biased region" description="Acidic residues" evidence="6">
    <location>
        <begin position="2465"/>
        <end position="2475"/>
    </location>
</feature>
<dbReference type="InterPro" id="IPR001650">
    <property type="entry name" value="Helicase_C-like"/>
</dbReference>
<feature type="region of interest" description="Disordered" evidence="6">
    <location>
        <begin position="2423"/>
        <end position="2503"/>
    </location>
</feature>
<keyword evidence="2" id="KW-0808">Transferase</keyword>
<evidence type="ECO:0000256" key="1">
    <source>
        <dbReference type="ARBA" id="ARBA00022603"/>
    </source>
</evidence>
<dbReference type="SUPFAM" id="SSF52540">
    <property type="entry name" value="P-loop containing nucleoside triphosphate hydrolases"/>
    <property type="match status" value="2"/>
</dbReference>
<dbReference type="Pfam" id="PF00271">
    <property type="entry name" value="Helicase_C"/>
    <property type="match status" value="1"/>
</dbReference>
<feature type="compositionally biased region" description="Polar residues" evidence="6">
    <location>
        <begin position="148"/>
        <end position="159"/>
    </location>
</feature>
<feature type="region of interest" description="Disordered" evidence="6">
    <location>
        <begin position="1887"/>
        <end position="1920"/>
    </location>
</feature>
<dbReference type="Pfam" id="PF00145">
    <property type="entry name" value="DNA_methylase"/>
    <property type="match status" value="1"/>
</dbReference>
<dbReference type="SUPFAM" id="SSF53335">
    <property type="entry name" value="S-adenosyl-L-methionine-dependent methyltransferases"/>
    <property type="match status" value="1"/>
</dbReference>
<dbReference type="InterPro" id="IPR049730">
    <property type="entry name" value="SNF2/RAD54-like_C"/>
</dbReference>
<dbReference type="GO" id="GO:0005524">
    <property type="term" value="F:ATP binding"/>
    <property type="evidence" value="ECO:0007669"/>
    <property type="project" value="UniProtKB-KW"/>
</dbReference>
<organism evidence="8 9">
    <name type="scientific">Sporisorium graminicola</name>
    <dbReference type="NCBI Taxonomy" id="280036"/>
    <lineage>
        <taxon>Eukaryota</taxon>
        <taxon>Fungi</taxon>
        <taxon>Dikarya</taxon>
        <taxon>Basidiomycota</taxon>
        <taxon>Ustilaginomycotina</taxon>
        <taxon>Ustilaginomycetes</taxon>
        <taxon>Ustilaginales</taxon>
        <taxon>Ustilaginaceae</taxon>
        <taxon>Sporisorium</taxon>
    </lineage>
</organism>
<feature type="region of interest" description="Disordered" evidence="6">
    <location>
        <begin position="1637"/>
        <end position="1685"/>
    </location>
</feature>
<feature type="region of interest" description="Disordered" evidence="6">
    <location>
        <begin position="240"/>
        <end position="276"/>
    </location>
</feature>
<dbReference type="Pfam" id="PF00176">
    <property type="entry name" value="SNF2-rel_dom"/>
    <property type="match status" value="2"/>
</dbReference>
<keyword evidence="4" id="KW-0378">Hydrolase</keyword>
<dbReference type="PANTHER" id="PTHR45626:SF26">
    <property type="entry name" value="FAMILY HELICASE, PUTATIVE (AFU_ORTHOLOGUE AFUA_2G09120)-RELATED"/>
    <property type="match status" value="1"/>
</dbReference>
<dbReference type="KEGG" id="sgra:EX895_001579"/>
<accession>A0A4U7KZX9</accession>
<evidence type="ECO:0000256" key="6">
    <source>
        <dbReference type="SAM" id="MobiDB-lite"/>
    </source>
</evidence>
<feature type="compositionally biased region" description="Acidic residues" evidence="6">
    <location>
        <begin position="126"/>
        <end position="135"/>
    </location>
</feature>
<gene>
    <name evidence="8" type="ORF">EX895_001579</name>
</gene>
<feature type="compositionally biased region" description="Basic residues" evidence="6">
    <location>
        <begin position="2449"/>
        <end position="2460"/>
    </location>
</feature>
<dbReference type="InterPro" id="IPR027417">
    <property type="entry name" value="P-loop_NTPase"/>
</dbReference>
<dbReference type="GO" id="GO:0016787">
    <property type="term" value="F:hydrolase activity"/>
    <property type="evidence" value="ECO:0007669"/>
    <property type="project" value="UniProtKB-KW"/>
</dbReference>
<evidence type="ECO:0000313" key="9">
    <source>
        <dbReference type="Proteomes" id="UP000306050"/>
    </source>
</evidence>
<dbReference type="Gene3D" id="3.40.50.150">
    <property type="entry name" value="Vaccinia Virus protein VP39"/>
    <property type="match status" value="1"/>
</dbReference>
<dbReference type="Gene3D" id="3.40.50.10810">
    <property type="entry name" value="Tandem AAA-ATPase domain"/>
    <property type="match status" value="2"/>
</dbReference>
<dbReference type="InterPro" id="IPR050628">
    <property type="entry name" value="SNF2_RAD54_helicase_TF"/>
</dbReference>
<dbReference type="GO" id="GO:0032259">
    <property type="term" value="P:methylation"/>
    <property type="evidence" value="ECO:0007669"/>
    <property type="project" value="UniProtKB-KW"/>
</dbReference>
<protein>
    <recommendedName>
        <fullName evidence="7">Helicase ATP-binding domain-containing protein</fullName>
    </recommendedName>
</protein>
<feature type="region of interest" description="Disordered" evidence="6">
    <location>
        <begin position="1"/>
        <end position="163"/>
    </location>
</feature>
<sequence>MTETHAAPKRNIPRKVAVDAPGQGRITSYFTRRAAVAASPTQTSSPSVAASAVAVAKTGSASSRPSPAKQRKPTPTPASDSSDISSDSGLDSDSDNGLFRGRGRRRRRPVSDSDEDFQPHKHANAADDDDDDDDHDRDSASSVCITGETRSATPSTSVPETPADVDAAHAGYLFGSDPFVFVGGKIDVAPLRTISNLPKSSSQRSLRSSGPPAYASTKLFSLFKSPGSKNKRSYENLYQEDDFLDDDDDNDDQKPRSRGGAVAAAKGRTGASVPSFSSGKGWKSKFAQKQPFRKMPFVPSPAEIAEMRLQVKQKAESNSYPPIHDLADIFRDMIDRAPAILELAKTLKDRPLRVATMCSGTESPLLALELMCRAIHEKHGIRIKIEHVFSCEIEPFKQAYIERNFSPPILFRDVTELGGKRAHTAYGALVDVPGDVDILIAGTSCVDYSHLNNSKKGLNDGGESGRTFRGMLEWVMRHQPTLVILENVKNAPWVGVAETIVAEAGYDVGFSNTFDTKNYYIPHTRQRGYLLACRNNKNSLPQNWELITNVLMRPASSPLDAFLLPTDDPRIQRVRRQFAHGEGLSKGRSTIDWSKCQSRHERARDEEELGKTRPLTAWEEGGTCKMSHDGWNEWAVRQPERVTDLLDITTLRFAALGQDPIYKSKIWELSQNVDRNVAASRPGIAPCLTPSGIPFLTSRGGPLIGLEALSLQGLPLDELLLTRETDDQLQDLAGNAMSSTVVGACVLAALLVGMDDLREDGIKRKKVSDKKSEQNAVSNVVEKVVDQDKSEIAHDDLLAPQPLDLTTSKTVSMPELLSAAINSAQLCNCEGRSRVVEVAVYRCAECDHTACETCKGRPVHKFVPDSLIRSSPDDFAPLLKAALPMRLEAQGLTAELVTSLMKNLPFESDSLAKRWCKRVVQVLGSAEFRFQTLLRQKVWQVQYAAPGARLDLLLDPVEPHWRIFVDPSVDEPAGSPLRKLLVQPVARMPLDSKAENVDLLHGHWQLCLPTTKVTSVSIRSKGQQVPTWQSAMGLGGQSADKLRYSEMHVTVSEDVRDLLDADINGAYDLLEQCGTACGALHVRRGDRDSANHRRLFLFIDTDRFQDQSADRFVFSTDTSRWPYPLERVSVAQLEPGWRPTLAVPGKEQVDEKVKMTISGAWRKVEPFSVRAGSGVDGKMAVPTQTYDLDLRKEDCTSSVAVLTCEAPVLGRGMDRIWPADGVWGKVDLLHKTNTTFSHLAWLVERLPDITALDDWMTAKHDPFSCATANCARCAPSEPDIQWLAVPGKPVIPVENTMQAGSYEQALKNRPSPFVVQLRLKDDVAQVRFGLNAATLMHRAVSRLPPSKNAGAVELSWRLTKLDRSIDMFKLPRYALRSNRQDPEAPTPGLFALQLRREQKRSLTWMLEQEQADVQPFYEEEISEGLLSPLGWRAEGRAVRPVTVRGGVLADAVGYGKTCISLALIASSPHRHELPALPAGEEGNYIPTPATLIIVPGHLCKQWEKEVRKFCGNKLTVRVITSKAELNKLTVRAVLNSDILIMSVTVYKSDAYWETLASIAASNPLPNRAGRFFNAALKKSLEALKKRVRELTGSKEDGNGGIRQLLRSIKDKVDFDDSHLTTHKARSRLKGKAYVDANAADGKSDDDDDDDDDKELKAAAKKGNNSKALPKELQSSNKKDPDPWGLSSSVVQRDWHNMTCPPLEMFMWNRVIVDEFHYIGETMDRTLAGVTSLQARSKWILSGTPPTADFADVKSIAVFLNVHLGVDDDADTTKDSVRKAREKMRTAAEKFNNFREMHSPAWHHRRQEVAQRFLDRFVRSNEPEIGELPSQQLIKPIRLPASESALYLELAHAIENLDLRHQRKVFKARPKAKAKITAAQTKAGEDFINDDDLDSASDGGSKNKSKKAKEVNRKQCDPQLEMSHRDQRLIDTLGSSASPEEALLKRASVYDDFAGVDLDAMEGVNNAIKACEYIVRERRRQLADCREQLERELPIALEQHLLVLHHFGYRDETRQAFADYVRNAHNAAWGDSESKQMVREILDQADCTMTSVTRAAARAHFSKSGVLQAALKRRAKERAAADKGGGAGDDDGGKRAKVDPKAAAWAEEYHLRALVHQLTRLRNELVGRVNALRFFTMIRDCQRAHLEGVRVKVICPANKCKHQGKPLALSDVSISSTCGHSGCNECVLREAYIGKCPTEGCAALAKPTSIVHASSLGAEDDGKATRYGTKLALLCALLRRIPSTERALVFCQFETLTATVAEALSAYGISFVQLTGTAKRRSDLLEAYQEESGARVLLLNVDDESAAGSNLTVANHVIFVGPLLKQEQQQYDATMTQAIGRCVRYGQVKKVFVWRLISMETIDQEVLEKRERLKMLSKEDMEKSDKGVSADAGLVTAANGETIKSTLVVEELDAEFSNALKGPLVLQDVGGGSGKAKRKRDAEEEEKTSGRKAKRQQKKPRKQVDSEEEDEDDFEMLQEKSTPAKSRRGNAKAALISDDEDEDE</sequence>
<dbReference type="PANTHER" id="PTHR45626">
    <property type="entry name" value="TRANSCRIPTION TERMINATION FACTOR 2-RELATED"/>
    <property type="match status" value="1"/>
</dbReference>
<keyword evidence="3" id="KW-0547">Nucleotide-binding</keyword>
<evidence type="ECO:0000256" key="5">
    <source>
        <dbReference type="ARBA" id="ARBA00022840"/>
    </source>
</evidence>
<evidence type="ECO:0000313" key="8">
    <source>
        <dbReference type="EMBL" id="TKY89048.1"/>
    </source>
</evidence>
<dbReference type="RefSeq" id="XP_029741033.1">
    <property type="nucleotide sequence ID" value="XM_029882178.1"/>
</dbReference>
<dbReference type="GO" id="GO:0008168">
    <property type="term" value="F:methyltransferase activity"/>
    <property type="evidence" value="ECO:0007669"/>
    <property type="project" value="UniProtKB-KW"/>
</dbReference>
<name>A0A4U7KZX9_9BASI</name>
<keyword evidence="1" id="KW-0489">Methyltransferase</keyword>
<feature type="domain" description="Helicase ATP-binding" evidence="7">
    <location>
        <begin position="1390"/>
        <end position="1776"/>
    </location>
</feature>
<dbReference type="GO" id="GO:0008094">
    <property type="term" value="F:ATP-dependent activity, acting on DNA"/>
    <property type="evidence" value="ECO:0007669"/>
    <property type="project" value="TreeGrafter"/>
</dbReference>
<evidence type="ECO:0000259" key="7">
    <source>
        <dbReference type="SMART" id="SM00487"/>
    </source>
</evidence>
<feature type="compositionally biased region" description="Basic and acidic residues" evidence="6">
    <location>
        <begin position="1907"/>
        <end position="1920"/>
    </location>
</feature>
<evidence type="ECO:0000256" key="4">
    <source>
        <dbReference type="ARBA" id="ARBA00022801"/>
    </source>
</evidence>
<dbReference type="InterPro" id="IPR001525">
    <property type="entry name" value="C5_MeTfrase"/>
</dbReference>
<dbReference type="InterPro" id="IPR014001">
    <property type="entry name" value="Helicase_ATP-bd"/>
</dbReference>
<dbReference type="GeneID" id="40724474"/>
<keyword evidence="9" id="KW-1185">Reference proteome</keyword>
<dbReference type="GO" id="GO:0005634">
    <property type="term" value="C:nucleus"/>
    <property type="evidence" value="ECO:0007669"/>
    <property type="project" value="TreeGrafter"/>
</dbReference>
<feature type="compositionally biased region" description="Low complexity" evidence="6">
    <location>
        <begin position="34"/>
        <end position="63"/>
    </location>
</feature>
<dbReference type="CDD" id="cd18793">
    <property type="entry name" value="SF2_C_SNF"/>
    <property type="match status" value="1"/>
</dbReference>
<dbReference type="OrthoDB" id="423221at2759"/>
<evidence type="ECO:0000256" key="3">
    <source>
        <dbReference type="ARBA" id="ARBA00022741"/>
    </source>
</evidence>
<dbReference type="Gene3D" id="3.40.50.300">
    <property type="entry name" value="P-loop containing nucleotide triphosphate hydrolases"/>
    <property type="match status" value="1"/>
</dbReference>
<feature type="compositionally biased region" description="Acidic residues" evidence="6">
    <location>
        <begin position="240"/>
        <end position="251"/>
    </location>
</feature>
<reference evidence="8 9" key="1">
    <citation type="submission" date="2019-05" db="EMBL/GenBank/DDBJ databases">
        <title>Sporisorium graminicola CBS 10092 draft sequencing and annotation.</title>
        <authorList>
            <person name="Solano-Gonzalez S."/>
            <person name="Caddick M.X."/>
            <person name="Darby A."/>
        </authorList>
    </citation>
    <scope>NUCLEOTIDE SEQUENCE [LARGE SCALE GENOMIC DNA]</scope>
    <source>
        <strain evidence="8 9">CBS 10092</strain>
    </source>
</reference>
<evidence type="ECO:0000256" key="2">
    <source>
        <dbReference type="ARBA" id="ARBA00022679"/>
    </source>
</evidence>
<keyword evidence="5" id="KW-0067">ATP-binding</keyword>
<proteinExistence type="predicted"/>
<dbReference type="InterPro" id="IPR000330">
    <property type="entry name" value="SNF2_N"/>
</dbReference>
<dbReference type="GO" id="GO:0006281">
    <property type="term" value="P:DNA repair"/>
    <property type="evidence" value="ECO:0007669"/>
    <property type="project" value="TreeGrafter"/>
</dbReference>
<feature type="compositionally biased region" description="Low complexity" evidence="6">
    <location>
        <begin position="79"/>
        <end position="91"/>
    </location>
</feature>
<comment type="caution">
    <text evidence="8">The sequence shown here is derived from an EMBL/GenBank/DDBJ whole genome shotgun (WGS) entry which is preliminary data.</text>
</comment>
<feature type="compositionally biased region" description="Acidic residues" evidence="6">
    <location>
        <begin position="1643"/>
        <end position="1652"/>
    </location>
</feature>
<dbReference type="SMART" id="SM00487">
    <property type="entry name" value="DEXDc"/>
    <property type="match status" value="1"/>
</dbReference>
<dbReference type="EMBL" id="SRRM01000005">
    <property type="protein sequence ID" value="TKY89048.1"/>
    <property type="molecule type" value="Genomic_DNA"/>
</dbReference>